<name>A0A9Q1BW35_HOLLE</name>
<keyword evidence="4 7" id="KW-1133">Transmembrane helix</keyword>
<dbReference type="InterPro" id="IPR000731">
    <property type="entry name" value="SSD"/>
</dbReference>
<dbReference type="Pfam" id="PF02460">
    <property type="entry name" value="Patched"/>
    <property type="match status" value="1"/>
</dbReference>
<comment type="caution">
    <text evidence="9">The sequence shown here is derived from an EMBL/GenBank/DDBJ whole genome shotgun (WGS) entry which is preliminary data.</text>
</comment>
<dbReference type="PANTHER" id="PTHR10796:SF92">
    <property type="entry name" value="PATCHED-RELATED, ISOFORM A"/>
    <property type="match status" value="1"/>
</dbReference>
<keyword evidence="6" id="KW-0325">Glycoprotein</keyword>
<feature type="domain" description="SSD" evidence="8">
    <location>
        <begin position="301"/>
        <end position="458"/>
    </location>
</feature>
<protein>
    <submittedName>
        <fullName evidence="9">Patched domain-containing protein 3</fullName>
    </submittedName>
</protein>
<feature type="transmembrane region" description="Helical" evidence="7">
    <location>
        <begin position="532"/>
        <end position="552"/>
    </location>
</feature>
<dbReference type="AlphaFoldDB" id="A0A9Q1BW35"/>
<evidence type="ECO:0000259" key="8">
    <source>
        <dbReference type="PROSITE" id="PS50156"/>
    </source>
</evidence>
<keyword evidence="5 7" id="KW-0472">Membrane</keyword>
<feature type="transmembrane region" description="Helical" evidence="7">
    <location>
        <begin position="868"/>
        <end position="895"/>
    </location>
</feature>
<gene>
    <name evidence="9" type="ORF">HOLleu_24011</name>
</gene>
<feature type="transmembrane region" description="Helical" evidence="7">
    <location>
        <begin position="404"/>
        <end position="421"/>
    </location>
</feature>
<dbReference type="SUPFAM" id="SSF82866">
    <property type="entry name" value="Multidrug efflux transporter AcrB transmembrane domain"/>
    <property type="match status" value="2"/>
</dbReference>
<evidence type="ECO:0000256" key="5">
    <source>
        <dbReference type="ARBA" id="ARBA00023136"/>
    </source>
</evidence>
<evidence type="ECO:0000256" key="7">
    <source>
        <dbReference type="SAM" id="Phobius"/>
    </source>
</evidence>
<dbReference type="GO" id="GO:0016020">
    <property type="term" value="C:membrane"/>
    <property type="evidence" value="ECO:0007669"/>
    <property type="project" value="UniProtKB-SubCell"/>
</dbReference>
<comment type="similarity">
    <text evidence="2">Belongs to the patched family.</text>
</comment>
<feature type="transmembrane region" description="Helical" evidence="7">
    <location>
        <begin position="361"/>
        <end position="384"/>
    </location>
</feature>
<feature type="transmembrane region" description="Helical" evidence="7">
    <location>
        <begin position="433"/>
        <end position="459"/>
    </location>
</feature>
<keyword evidence="10" id="KW-1185">Reference proteome</keyword>
<feature type="transmembrane region" description="Helical" evidence="7">
    <location>
        <begin position="305"/>
        <end position="326"/>
    </location>
</feature>
<evidence type="ECO:0000313" key="10">
    <source>
        <dbReference type="Proteomes" id="UP001152320"/>
    </source>
</evidence>
<sequence>MAPVKDASEVTTQRCLKSDHLRCIDNWFSANFYRFGTFVYRQKYKFLISSILLNLILSSGLLFLEVNDDLEYLFTPLGTPGIADKAVMESKFLVGDEGVEFLPDRILSSYLKHGEVIVLPVNGTNILQKETIKELLTLDRVLRTFEFEALIDGNVTRLTYEDLCMKWLGQCIDNPLLALYREQLDLFDVIPLTYPSVSTMDGREVFLAQQLMGVQATNRTHFEDSKNEVHPQKVNINAAAGISLYYFLQTGSDEMEEIALKWEEEAEQRLRQMQTSSVRFEIYFAFSYSLAQEVQKASKRVIPRFVATFSMLSVFAVLSMVTSDWVTSRPVLALLGVVSAAFAITSAVGMLAFCSVQFNEIVAMMPFLVIGVGVDDMFIMVSAWRQRSIYVSVEEKMGRTYSEAAVSITITNLTDIIAFLVGSSTPIPAVRMFCIYAGVAMFFAYLYQVAFFGACMAFIGDREKENRHCITFQKVKPKNASRNKFYRMFCAGGVPQEKRIAGLHREETVTHPILTFFRDYYSPLFAKVQTKLFALFLLVVCLLGSFIGCMNVTEGLRLHNLAPDLSAPWKFYNIRDQFLSSFCSPISVAFTTELEYWDESTQLRIENMTQHLEKSYYSYGRMYTSSWIRSYLWYLSNTGRLDEGMSDKKEFLHILKYEFLQDFRFSHFTLDIVFIENDQNEVTGIEASRIVLPTYGANDAIGEKSLMLDFRARTKVADMNATVFTPMFLVYDSYVGLITYTLQTVSIALMSMFVVAIVMIPHPICAVSVTLCAVSIDAAVLGYMSLWGVSLDIVSVINILLCIGFSVDFSAHITYAYVSSSHKDPTQRAVEAVRNLGTPIFLSAASSMIAIAPLSTASVYIFRTFFKTLFLVMAIGALHGLLFLPVILSLLGFLIPAQDKAKSETNVYVPVSKLDTSSMDAEEIEIIDSIVTSV</sequence>
<proteinExistence type="inferred from homology"/>
<reference evidence="9" key="1">
    <citation type="submission" date="2021-10" db="EMBL/GenBank/DDBJ databases">
        <title>Tropical sea cucumber genome reveals ecological adaptation and Cuvierian tubules defense mechanism.</title>
        <authorList>
            <person name="Chen T."/>
        </authorList>
    </citation>
    <scope>NUCLEOTIDE SEQUENCE</scope>
    <source>
        <strain evidence="9">Nanhai2018</strain>
        <tissue evidence="9">Muscle</tissue>
    </source>
</reference>
<dbReference type="Gene3D" id="1.20.1640.10">
    <property type="entry name" value="Multidrug efflux transporter AcrB transmembrane domain"/>
    <property type="match status" value="2"/>
</dbReference>
<evidence type="ECO:0000256" key="4">
    <source>
        <dbReference type="ARBA" id="ARBA00022989"/>
    </source>
</evidence>
<feature type="transmembrane region" description="Helical" evidence="7">
    <location>
        <begin position="839"/>
        <end position="862"/>
    </location>
</feature>
<dbReference type="InterPro" id="IPR003392">
    <property type="entry name" value="PTHD_SSD"/>
</dbReference>
<evidence type="ECO:0000256" key="3">
    <source>
        <dbReference type="ARBA" id="ARBA00022692"/>
    </source>
</evidence>
<feature type="transmembrane region" description="Helical" evidence="7">
    <location>
        <begin position="767"/>
        <end position="787"/>
    </location>
</feature>
<keyword evidence="3 7" id="KW-0812">Transmembrane</keyword>
<dbReference type="OrthoDB" id="6510177at2759"/>
<feature type="transmembrane region" description="Helical" evidence="7">
    <location>
        <begin position="793"/>
        <end position="818"/>
    </location>
</feature>
<evidence type="ECO:0000256" key="2">
    <source>
        <dbReference type="ARBA" id="ARBA00005585"/>
    </source>
</evidence>
<evidence type="ECO:0000256" key="6">
    <source>
        <dbReference type="ARBA" id="ARBA00023180"/>
    </source>
</evidence>
<organism evidence="9 10">
    <name type="scientific">Holothuria leucospilota</name>
    <name type="common">Black long sea cucumber</name>
    <name type="synonym">Mertensiothuria leucospilota</name>
    <dbReference type="NCBI Taxonomy" id="206669"/>
    <lineage>
        <taxon>Eukaryota</taxon>
        <taxon>Metazoa</taxon>
        <taxon>Echinodermata</taxon>
        <taxon>Eleutherozoa</taxon>
        <taxon>Echinozoa</taxon>
        <taxon>Holothuroidea</taxon>
        <taxon>Aspidochirotacea</taxon>
        <taxon>Aspidochirotida</taxon>
        <taxon>Holothuriidae</taxon>
        <taxon>Holothuria</taxon>
    </lineage>
</organism>
<feature type="transmembrane region" description="Helical" evidence="7">
    <location>
        <begin position="740"/>
        <end position="760"/>
    </location>
</feature>
<evidence type="ECO:0000313" key="9">
    <source>
        <dbReference type="EMBL" id="KAJ8033684.1"/>
    </source>
</evidence>
<evidence type="ECO:0000256" key="1">
    <source>
        <dbReference type="ARBA" id="ARBA00004141"/>
    </source>
</evidence>
<dbReference type="PANTHER" id="PTHR10796">
    <property type="entry name" value="PATCHED-RELATED"/>
    <property type="match status" value="1"/>
</dbReference>
<feature type="transmembrane region" description="Helical" evidence="7">
    <location>
        <begin position="332"/>
        <end position="354"/>
    </location>
</feature>
<dbReference type="PROSITE" id="PS50156">
    <property type="entry name" value="SSD"/>
    <property type="match status" value="1"/>
</dbReference>
<dbReference type="InterPro" id="IPR051697">
    <property type="entry name" value="Patched_domain-protein"/>
</dbReference>
<comment type="subcellular location">
    <subcellularLocation>
        <location evidence="1">Membrane</location>
        <topology evidence="1">Multi-pass membrane protein</topology>
    </subcellularLocation>
</comment>
<dbReference type="Proteomes" id="UP001152320">
    <property type="component" value="Chromosome 11"/>
</dbReference>
<feature type="transmembrane region" description="Helical" evidence="7">
    <location>
        <begin position="46"/>
        <end position="64"/>
    </location>
</feature>
<dbReference type="EMBL" id="JAIZAY010000011">
    <property type="protein sequence ID" value="KAJ8033684.1"/>
    <property type="molecule type" value="Genomic_DNA"/>
</dbReference>
<accession>A0A9Q1BW35</accession>